<keyword evidence="2" id="KW-1185">Reference proteome</keyword>
<gene>
    <name evidence="1" type="ORF">EYF80_055559</name>
</gene>
<evidence type="ECO:0000313" key="2">
    <source>
        <dbReference type="Proteomes" id="UP000314294"/>
    </source>
</evidence>
<proteinExistence type="predicted"/>
<dbReference type="Proteomes" id="UP000314294">
    <property type="component" value="Unassembled WGS sequence"/>
</dbReference>
<comment type="caution">
    <text evidence="1">The sequence shown here is derived from an EMBL/GenBank/DDBJ whole genome shotgun (WGS) entry which is preliminary data.</text>
</comment>
<dbReference type="EMBL" id="SRLO01002001">
    <property type="protein sequence ID" value="TNN34275.1"/>
    <property type="molecule type" value="Genomic_DNA"/>
</dbReference>
<name>A0A4Z2EZH5_9TELE</name>
<sequence>MLSSSICPTPNSCRPPAGMEAVSEAASIRSNASVAPRVRLKAWRTAEHQYKAADLPHAGVEGHGGQADAELVGVHGRSTRSTFSTCSTFSICSTCSTFSICSTRSTFSICSTCSTFSICSTCSTCFTRGGIFSGRGLRLLGLQSSAY</sequence>
<dbReference type="AlphaFoldDB" id="A0A4Z2EZH5"/>
<accession>A0A4Z2EZH5</accession>
<organism evidence="1 2">
    <name type="scientific">Liparis tanakae</name>
    <name type="common">Tanaka's snailfish</name>
    <dbReference type="NCBI Taxonomy" id="230148"/>
    <lineage>
        <taxon>Eukaryota</taxon>
        <taxon>Metazoa</taxon>
        <taxon>Chordata</taxon>
        <taxon>Craniata</taxon>
        <taxon>Vertebrata</taxon>
        <taxon>Euteleostomi</taxon>
        <taxon>Actinopterygii</taxon>
        <taxon>Neopterygii</taxon>
        <taxon>Teleostei</taxon>
        <taxon>Neoteleostei</taxon>
        <taxon>Acanthomorphata</taxon>
        <taxon>Eupercaria</taxon>
        <taxon>Perciformes</taxon>
        <taxon>Cottioidei</taxon>
        <taxon>Cottales</taxon>
        <taxon>Liparidae</taxon>
        <taxon>Liparis</taxon>
    </lineage>
</organism>
<evidence type="ECO:0000313" key="1">
    <source>
        <dbReference type="EMBL" id="TNN34275.1"/>
    </source>
</evidence>
<reference evidence="1 2" key="1">
    <citation type="submission" date="2019-03" db="EMBL/GenBank/DDBJ databases">
        <title>First draft genome of Liparis tanakae, snailfish: a comprehensive survey of snailfish specific genes.</title>
        <authorList>
            <person name="Kim W."/>
            <person name="Song I."/>
            <person name="Jeong J.-H."/>
            <person name="Kim D."/>
            <person name="Kim S."/>
            <person name="Ryu S."/>
            <person name="Song J.Y."/>
            <person name="Lee S.K."/>
        </authorList>
    </citation>
    <scope>NUCLEOTIDE SEQUENCE [LARGE SCALE GENOMIC DNA]</scope>
    <source>
        <tissue evidence="1">Muscle</tissue>
    </source>
</reference>
<protein>
    <submittedName>
        <fullName evidence="1">Uncharacterized protein</fullName>
    </submittedName>
</protein>